<evidence type="ECO:0000313" key="3">
    <source>
        <dbReference type="Proteomes" id="UP001195483"/>
    </source>
</evidence>
<feature type="region of interest" description="Disordered" evidence="1">
    <location>
        <begin position="1"/>
        <end position="60"/>
    </location>
</feature>
<accession>A0AAE0SPF2</accession>
<feature type="compositionally biased region" description="Basic and acidic residues" evidence="1">
    <location>
        <begin position="35"/>
        <end position="46"/>
    </location>
</feature>
<feature type="region of interest" description="Disordered" evidence="1">
    <location>
        <begin position="382"/>
        <end position="403"/>
    </location>
</feature>
<dbReference type="AlphaFoldDB" id="A0AAE0SPF2"/>
<feature type="compositionally biased region" description="Basic and acidic residues" evidence="1">
    <location>
        <begin position="10"/>
        <end position="21"/>
    </location>
</feature>
<comment type="caution">
    <text evidence="2">The sequence shown here is derived from an EMBL/GenBank/DDBJ whole genome shotgun (WGS) entry which is preliminary data.</text>
</comment>
<evidence type="ECO:0000256" key="1">
    <source>
        <dbReference type="SAM" id="MobiDB-lite"/>
    </source>
</evidence>
<reference evidence="2" key="2">
    <citation type="journal article" date="2021" name="Genome Biol. Evol.">
        <title>Developing a high-quality reference genome for a parasitic bivalve with doubly uniparental inheritance (Bivalvia: Unionida).</title>
        <authorList>
            <person name="Smith C.H."/>
        </authorList>
    </citation>
    <scope>NUCLEOTIDE SEQUENCE</scope>
    <source>
        <strain evidence="2">CHS0354</strain>
        <tissue evidence="2">Mantle</tissue>
    </source>
</reference>
<protein>
    <submittedName>
        <fullName evidence="2">Uncharacterized protein</fullName>
    </submittedName>
</protein>
<proteinExistence type="predicted"/>
<dbReference type="EMBL" id="JAEAOA010001321">
    <property type="protein sequence ID" value="KAK3595208.1"/>
    <property type="molecule type" value="Genomic_DNA"/>
</dbReference>
<feature type="region of interest" description="Disordered" evidence="1">
    <location>
        <begin position="234"/>
        <end position="256"/>
    </location>
</feature>
<reference evidence="2" key="1">
    <citation type="journal article" date="2021" name="Genome Biol. Evol.">
        <title>A High-Quality Reference Genome for a Parasitic Bivalve with Doubly Uniparental Inheritance (Bivalvia: Unionida).</title>
        <authorList>
            <person name="Smith C.H."/>
        </authorList>
    </citation>
    <scope>NUCLEOTIDE SEQUENCE</scope>
    <source>
        <strain evidence="2">CHS0354</strain>
    </source>
</reference>
<feature type="region of interest" description="Disordered" evidence="1">
    <location>
        <begin position="159"/>
        <end position="213"/>
    </location>
</feature>
<keyword evidence="3" id="KW-1185">Reference proteome</keyword>
<name>A0AAE0SPF2_9BIVA</name>
<organism evidence="2 3">
    <name type="scientific">Potamilus streckersoni</name>
    <dbReference type="NCBI Taxonomy" id="2493646"/>
    <lineage>
        <taxon>Eukaryota</taxon>
        <taxon>Metazoa</taxon>
        <taxon>Spiralia</taxon>
        <taxon>Lophotrochozoa</taxon>
        <taxon>Mollusca</taxon>
        <taxon>Bivalvia</taxon>
        <taxon>Autobranchia</taxon>
        <taxon>Heteroconchia</taxon>
        <taxon>Palaeoheterodonta</taxon>
        <taxon>Unionida</taxon>
        <taxon>Unionoidea</taxon>
        <taxon>Unionidae</taxon>
        <taxon>Ambleminae</taxon>
        <taxon>Lampsilini</taxon>
        <taxon>Potamilus</taxon>
    </lineage>
</organism>
<sequence length="523" mass="58587">MTSPRVRFNLGDEEKKVERKLSHNLHPGQCLSEVRSARSPDREKGQTRQKRLNHSNENRLPIIQELDERPKKRGRVDLSSVPVISYGNIETGNKHCLNIVCENGTKQTSRKIQGNVKNSSLWNSSESHKSLNVAGNIISGRCEFQKDGRNSKLSFQCSREIKSQDGTHSDESKKQEIKKTQNKASEPRTLASDSGDSFNAYKSEISGEKETRKTKSKAKISTFCSVQSLEPYNGADSGIKRKHTETTQSKEKVSKMNGYDSLRTSQNVQSKYDQAQADTDIGKNKKPAKVRNHGNIKDCKTIELKPCICSNGGCVTCLIRRASKATTADIDKLLVKSILPHEFYDRYSRITRNRLANANQSVPEVIQICKPMTSSALVPHAVSPARPMSSPPAPPSSSLEGGSQEIGSEFVFSETDLKTSFDVTLETGSHKWDAHAQCKPKCNPLVQMDETTGTRVTIIRRPKRLVLRKVQNCTKSKHEEIIESPYAVESLGVTFCIPDYNHWMKRKQSNDQKLLPYLVEKLA</sequence>
<evidence type="ECO:0000313" key="2">
    <source>
        <dbReference type="EMBL" id="KAK3595208.1"/>
    </source>
</evidence>
<feature type="compositionally biased region" description="Basic and acidic residues" evidence="1">
    <location>
        <begin position="244"/>
        <end position="254"/>
    </location>
</feature>
<gene>
    <name evidence="2" type="ORF">CHS0354_021524</name>
</gene>
<reference evidence="2" key="3">
    <citation type="submission" date="2023-05" db="EMBL/GenBank/DDBJ databases">
        <authorList>
            <person name="Smith C.H."/>
        </authorList>
    </citation>
    <scope>NUCLEOTIDE SEQUENCE</scope>
    <source>
        <strain evidence="2">CHS0354</strain>
        <tissue evidence="2">Mantle</tissue>
    </source>
</reference>
<dbReference type="Proteomes" id="UP001195483">
    <property type="component" value="Unassembled WGS sequence"/>
</dbReference>
<feature type="compositionally biased region" description="Basic and acidic residues" evidence="1">
    <location>
        <begin position="159"/>
        <end position="179"/>
    </location>
</feature>